<dbReference type="Gene3D" id="3.90.1150.10">
    <property type="entry name" value="Aspartate Aminotransferase, domain 1"/>
    <property type="match status" value="1"/>
</dbReference>
<evidence type="ECO:0000313" key="5">
    <source>
        <dbReference type="Proteomes" id="UP001430193"/>
    </source>
</evidence>
<evidence type="ECO:0000256" key="2">
    <source>
        <dbReference type="ARBA" id="ARBA00022898"/>
    </source>
</evidence>
<evidence type="ECO:0000313" key="4">
    <source>
        <dbReference type="EMBL" id="MBM7128322.1"/>
    </source>
</evidence>
<dbReference type="PROSITE" id="PS00868">
    <property type="entry name" value="CYS_MET_METAB_PP"/>
    <property type="match status" value="1"/>
</dbReference>
<dbReference type="NCBIfam" id="TIGR02080">
    <property type="entry name" value="O_succ_thio_ly"/>
    <property type="match status" value="1"/>
</dbReference>
<evidence type="ECO:0000256" key="1">
    <source>
        <dbReference type="ARBA" id="ARBA00001933"/>
    </source>
</evidence>
<comment type="similarity">
    <text evidence="3">Belongs to the trans-sulfuration enzymes family.</text>
</comment>
<dbReference type="EC" id="2.5.1.48" evidence="4"/>
<dbReference type="Proteomes" id="UP001430193">
    <property type="component" value="Unassembled WGS sequence"/>
</dbReference>
<keyword evidence="5" id="KW-1185">Reference proteome</keyword>
<protein>
    <submittedName>
        <fullName evidence="4">Cystathionine gamma-synthase</fullName>
        <ecNumber evidence="4">2.5.1.48</ecNumber>
    </submittedName>
</protein>
<gene>
    <name evidence="4" type="primary">metB</name>
    <name evidence="4" type="ORF">ISS99_02205</name>
</gene>
<dbReference type="InterPro" id="IPR015424">
    <property type="entry name" value="PyrdxlP-dep_Trfase"/>
</dbReference>
<dbReference type="EMBL" id="JADIKF010000032">
    <property type="protein sequence ID" value="MBM7128322.1"/>
    <property type="molecule type" value="Genomic_DNA"/>
</dbReference>
<dbReference type="InterPro" id="IPR054542">
    <property type="entry name" value="Cys_met_metab_PP"/>
</dbReference>
<keyword evidence="2 3" id="KW-0663">Pyridoxal phosphate</keyword>
<accession>A0ABS2KC22</accession>
<organism evidence="4 5">
    <name type="scientific">Dyella mobilis</name>
    <dbReference type="NCBI Taxonomy" id="1849582"/>
    <lineage>
        <taxon>Bacteria</taxon>
        <taxon>Pseudomonadati</taxon>
        <taxon>Pseudomonadota</taxon>
        <taxon>Gammaproteobacteria</taxon>
        <taxon>Lysobacterales</taxon>
        <taxon>Rhodanobacteraceae</taxon>
        <taxon>Dyella</taxon>
    </lineage>
</organism>
<dbReference type="CDD" id="cd00614">
    <property type="entry name" value="CGS_like"/>
    <property type="match status" value="1"/>
</dbReference>
<dbReference type="PANTHER" id="PTHR11808">
    <property type="entry name" value="TRANS-SULFURATION ENZYME FAMILY MEMBER"/>
    <property type="match status" value="1"/>
</dbReference>
<proteinExistence type="inferred from homology"/>
<name>A0ABS2KC22_9GAMM</name>
<dbReference type="SUPFAM" id="SSF53383">
    <property type="entry name" value="PLP-dependent transferases"/>
    <property type="match status" value="1"/>
</dbReference>
<reference evidence="4" key="1">
    <citation type="submission" date="2020-10" db="EMBL/GenBank/DDBJ databases">
        <title>Phylogeny of dyella-like bacteria.</title>
        <authorList>
            <person name="Fu J."/>
        </authorList>
    </citation>
    <scope>NUCLEOTIDE SEQUENCE</scope>
    <source>
        <strain evidence="4">DHON07</strain>
    </source>
</reference>
<comment type="caution">
    <text evidence="4">The sequence shown here is derived from an EMBL/GenBank/DDBJ whole genome shotgun (WGS) entry which is preliminary data.</text>
</comment>
<dbReference type="Gene3D" id="3.40.640.10">
    <property type="entry name" value="Type I PLP-dependent aspartate aminotransferase-like (Major domain)"/>
    <property type="match status" value="1"/>
</dbReference>
<keyword evidence="4" id="KW-0808">Transferase</keyword>
<dbReference type="PIRSF" id="PIRSF001434">
    <property type="entry name" value="CGS"/>
    <property type="match status" value="1"/>
</dbReference>
<dbReference type="PANTHER" id="PTHR11808:SF75">
    <property type="entry name" value="CYSTATHIONINE GAMMA-SYNTHASE"/>
    <property type="match status" value="1"/>
</dbReference>
<comment type="cofactor">
    <cofactor evidence="1 3">
        <name>pyridoxal 5'-phosphate</name>
        <dbReference type="ChEBI" id="CHEBI:597326"/>
    </cofactor>
</comment>
<evidence type="ECO:0000256" key="3">
    <source>
        <dbReference type="RuleBase" id="RU362118"/>
    </source>
</evidence>
<dbReference type="Pfam" id="PF01053">
    <property type="entry name" value="Cys_Met_Meta_PP"/>
    <property type="match status" value="1"/>
</dbReference>
<dbReference type="GO" id="GO:0003962">
    <property type="term" value="F:cystathionine gamma-synthase activity"/>
    <property type="evidence" value="ECO:0007669"/>
    <property type="project" value="UniProtKB-EC"/>
</dbReference>
<sequence length="402" mass="42730">MCADLVNEASASTRAVRAGIESDTQHGSVVPPLHLSTNYSFTGLGGKRAYDYSRSGNPTRDLLGNALAELEQGAGAVITASGMAAVALALELVPAGSTVLAAHDCYGGTWRLLDAWAKKGRFNVRFADLTDNHALAEGLAAKPSLVWVETPSNPLLRITDIRHVAQAAHAVGALVVVDNTFLSPALQQPLTLGADVVVHSTTKYINGHSDVVGGAVVAREAAVAEQLKWWGNCNGLTGAPFDSFLTLRGLRTLNVRLRQHQENAERVAEYLDRHAAVRKVYYPGLQNHSGHALASRQQQGFGAMLSFELHGDVAQIEAFVDGLQYFSLAESLGGVESLIAHPASMTHAAMAPEARRAAGIADTLLRLSIGIEDSDDLLRDVDAALQRAQAVSLDSPKRKVKA</sequence>
<dbReference type="InterPro" id="IPR015422">
    <property type="entry name" value="PyrdxlP-dep_Trfase_small"/>
</dbReference>
<dbReference type="InterPro" id="IPR011821">
    <property type="entry name" value="O_succ_thio_ly"/>
</dbReference>
<dbReference type="InterPro" id="IPR000277">
    <property type="entry name" value="Cys/Met-Metab_PyrdxlP-dep_enz"/>
</dbReference>
<dbReference type="InterPro" id="IPR015421">
    <property type="entry name" value="PyrdxlP-dep_Trfase_major"/>
</dbReference>
<dbReference type="RefSeq" id="WP_204629937.1">
    <property type="nucleotide sequence ID" value="NZ_BSOC01000010.1"/>
</dbReference>